<evidence type="ECO:0000313" key="2">
    <source>
        <dbReference type="Proteomes" id="UP000248961"/>
    </source>
</evidence>
<proteinExistence type="predicted"/>
<dbReference type="GeneID" id="37201000"/>
<dbReference type="EMBL" id="KZ824270">
    <property type="protein sequence ID" value="RAL16109.1"/>
    <property type="molecule type" value="Genomic_DNA"/>
</dbReference>
<dbReference type="VEuPathDB" id="FungiDB:BO97DRAFT_421341"/>
<protein>
    <submittedName>
        <fullName evidence="1">Uncharacterized protein</fullName>
    </submittedName>
</protein>
<name>A0A395I8I9_ASPHC</name>
<dbReference type="RefSeq" id="XP_025555263.1">
    <property type="nucleotide sequence ID" value="XM_025696711.1"/>
</dbReference>
<sequence length="185" mass="21559">MIRGILATLMMKETTFTFRVLSRVYYMCLWATDSVPETWDKLVASECFISDDEVPFSWNALVTADAIHTDRKFVMKLDGLNELDPAELPRMVSTLKDWVRQRSGRVKICIYSCGEKIFQDAFGSYPGYDLNGVSLIEMAWYVHVQRSIDQINAALEKRFDKYRNTNFDEQMLCGDYTRQNEMLEL</sequence>
<accession>A0A395I8I9</accession>
<organism evidence="1 2">
    <name type="scientific">Aspergillus homomorphus (strain CBS 101889)</name>
    <dbReference type="NCBI Taxonomy" id="1450537"/>
    <lineage>
        <taxon>Eukaryota</taxon>
        <taxon>Fungi</taxon>
        <taxon>Dikarya</taxon>
        <taxon>Ascomycota</taxon>
        <taxon>Pezizomycotina</taxon>
        <taxon>Eurotiomycetes</taxon>
        <taxon>Eurotiomycetidae</taxon>
        <taxon>Eurotiales</taxon>
        <taxon>Aspergillaceae</taxon>
        <taxon>Aspergillus</taxon>
        <taxon>Aspergillus subgen. Circumdati</taxon>
    </lineage>
</organism>
<reference evidence="1 2" key="1">
    <citation type="submission" date="2018-02" db="EMBL/GenBank/DDBJ databases">
        <title>The genomes of Aspergillus section Nigri reveals drivers in fungal speciation.</title>
        <authorList>
            <consortium name="DOE Joint Genome Institute"/>
            <person name="Vesth T.C."/>
            <person name="Nybo J."/>
            <person name="Theobald S."/>
            <person name="Brandl J."/>
            <person name="Frisvad J.C."/>
            <person name="Nielsen K.F."/>
            <person name="Lyhne E.K."/>
            <person name="Kogle M.E."/>
            <person name="Kuo A."/>
            <person name="Riley R."/>
            <person name="Clum A."/>
            <person name="Nolan M."/>
            <person name="Lipzen A."/>
            <person name="Salamov A."/>
            <person name="Henrissat B."/>
            <person name="Wiebenga A."/>
            <person name="De vries R.P."/>
            <person name="Grigoriev I.V."/>
            <person name="Mortensen U.H."/>
            <person name="Andersen M.R."/>
            <person name="Baker S.E."/>
        </authorList>
    </citation>
    <scope>NUCLEOTIDE SEQUENCE [LARGE SCALE GENOMIC DNA]</scope>
    <source>
        <strain evidence="1 2">CBS 101889</strain>
    </source>
</reference>
<dbReference type="AlphaFoldDB" id="A0A395I8I9"/>
<gene>
    <name evidence="1" type="ORF">BO97DRAFT_421341</name>
</gene>
<keyword evidence="2" id="KW-1185">Reference proteome</keyword>
<evidence type="ECO:0000313" key="1">
    <source>
        <dbReference type="EMBL" id="RAL16109.1"/>
    </source>
</evidence>
<dbReference type="Proteomes" id="UP000248961">
    <property type="component" value="Unassembled WGS sequence"/>
</dbReference>
<dbReference type="OrthoDB" id="443402at2759"/>